<keyword evidence="3" id="KW-1185">Reference proteome</keyword>
<dbReference type="OMA" id="VTHNIYM"/>
<organism evidence="2 3">
    <name type="scientific">Drosophila busckii</name>
    <name type="common">Fruit fly</name>
    <dbReference type="NCBI Taxonomy" id="30019"/>
    <lineage>
        <taxon>Eukaryota</taxon>
        <taxon>Metazoa</taxon>
        <taxon>Ecdysozoa</taxon>
        <taxon>Arthropoda</taxon>
        <taxon>Hexapoda</taxon>
        <taxon>Insecta</taxon>
        <taxon>Pterygota</taxon>
        <taxon>Neoptera</taxon>
        <taxon>Endopterygota</taxon>
        <taxon>Diptera</taxon>
        <taxon>Brachycera</taxon>
        <taxon>Muscomorpha</taxon>
        <taxon>Ephydroidea</taxon>
        <taxon>Drosophilidae</taxon>
        <taxon>Drosophila</taxon>
    </lineage>
</organism>
<evidence type="ECO:0000256" key="1">
    <source>
        <dbReference type="SAM" id="Phobius"/>
    </source>
</evidence>
<dbReference type="EMBL" id="CP012524">
    <property type="protein sequence ID" value="ALC42834.1"/>
    <property type="molecule type" value="Genomic_DNA"/>
</dbReference>
<feature type="transmembrane region" description="Helical" evidence="1">
    <location>
        <begin position="328"/>
        <end position="350"/>
    </location>
</feature>
<protein>
    <submittedName>
        <fullName evidence="2">CG34162</fullName>
    </submittedName>
</protein>
<evidence type="ECO:0000313" key="3">
    <source>
        <dbReference type="Proteomes" id="UP000494163"/>
    </source>
</evidence>
<feature type="transmembrane region" description="Helical" evidence="1">
    <location>
        <begin position="424"/>
        <end position="442"/>
    </location>
</feature>
<keyword evidence="1" id="KW-1133">Transmembrane helix</keyword>
<sequence length="466" mass="53838">MSLMPNFTALMKLLPVSEYTFSFVYLGFCLFIPDYLQAALACIADDNIHFSLSFSQLEGEILRFFTVSILPLCMLGYRVSGLLIWANLLFIFLGAVYMFWAVKVKYKLYGRDDLPYVDSHSLRLNAVTFLGVFVVVIIFSLIVSYQHVRRQQKEELEVEEYYNNSEVSSEEDLEYATPKRRDLKRWQVWWHTVNAFRNMNETHHWLVIVLSPFYFLAAHILPVIDHSRDMSGWCKPVVAFSFIVLPFIFIGIHPPASVFMSIVITSWSLCLFILCTTQTLQEPSKLGLGIFCVISMIICSCALNTLSTEVDNLIYQYFCMRFQQNPDAIVLTLMCSGEMVAQVIVLQYLVDRNMVDAAYGSAMSMITHTVYTAVPLLVLQSCYKDNYILVSSSSETCNVFFLLICFGSLLHISMSGYEFRMSLFFYMLAMDMAYFTFIYYFSHDWLRSFGAFNYILPPFESKKVWA</sequence>
<gene>
    <name evidence="2" type="ORF">Dbus_chr2Rg2413</name>
</gene>
<feature type="transmembrane region" description="Helical" evidence="1">
    <location>
        <begin position="83"/>
        <end position="102"/>
    </location>
</feature>
<dbReference type="OrthoDB" id="8023723at2759"/>
<feature type="transmembrane region" description="Helical" evidence="1">
    <location>
        <begin position="357"/>
        <end position="379"/>
    </location>
</feature>
<accession>A0A0M4EBX3</accession>
<feature type="transmembrane region" description="Helical" evidence="1">
    <location>
        <begin position="233"/>
        <end position="252"/>
    </location>
</feature>
<reference evidence="2 3" key="1">
    <citation type="submission" date="2015-08" db="EMBL/GenBank/DDBJ databases">
        <title>Ancestral chromatin configuration constrains chromatin evolution on differentiating sex chromosomes in Drosophila.</title>
        <authorList>
            <person name="Zhou Q."/>
            <person name="Bachtrog D."/>
        </authorList>
    </citation>
    <scope>NUCLEOTIDE SEQUENCE [LARGE SCALE GENOMIC DNA]</scope>
    <source>
        <tissue evidence="2">Whole larvae</tissue>
    </source>
</reference>
<proteinExistence type="predicted"/>
<dbReference type="AlphaFoldDB" id="A0A0M4EBX3"/>
<keyword evidence="1" id="KW-0472">Membrane</keyword>
<feature type="transmembrane region" description="Helical" evidence="1">
    <location>
        <begin position="122"/>
        <end position="145"/>
    </location>
</feature>
<dbReference type="Proteomes" id="UP000494163">
    <property type="component" value="Chromosome 2R"/>
</dbReference>
<evidence type="ECO:0000313" key="2">
    <source>
        <dbReference type="EMBL" id="ALC42834.1"/>
    </source>
</evidence>
<feature type="transmembrane region" description="Helical" evidence="1">
    <location>
        <begin position="203"/>
        <end position="221"/>
    </location>
</feature>
<feature type="transmembrane region" description="Helical" evidence="1">
    <location>
        <begin position="20"/>
        <end position="40"/>
    </location>
</feature>
<name>A0A0M4EBX3_DROBS</name>
<feature type="transmembrane region" description="Helical" evidence="1">
    <location>
        <begin position="288"/>
        <end position="308"/>
    </location>
</feature>
<feature type="transmembrane region" description="Helical" evidence="1">
    <location>
        <begin position="399"/>
        <end position="417"/>
    </location>
</feature>
<keyword evidence="1" id="KW-0812">Transmembrane</keyword>